<sequence>MTHAPQVSHKTCAPSVRLFVLLLASLIGLGACSTTPPDGMTAVTPFDIKRYAGKWYEVARLDHSFERGLSDVSATYSQKADGSLEVINRGYDNKQGDWRQATGRALFTGDPNRASLKVSFFGPFYGGYHVIALDQQNYRWAMVVGPDRDYLWILSRDRQLPADVREQLLRQARELGIDVEQLIWVKQTRDDA</sequence>
<evidence type="ECO:0000259" key="13">
    <source>
        <dbReference type="Pfam" id="PF08212"/>
    </source>
</evidence>
<dbReference type="PIRSF" id="PIRSF036893">
    <property type="entry name" value="Lipocalin_ApoD"/>
    <property type="match status" value="1"/>
</dbReference>
<feature type="signal peptide" evidence="12">
    <location>
        <begin position="1"/>
        <end position="33"/>
    </location>
</feature>
<name>A0A9D7FJF4_9RHOO</name>
<evidence type="ECO:0000256" key="10">
    <source>
        <dbReference type="ARBA" id="ARBA00057024"/>
    </source>
</evidence>
<keyword evidence="8 12" id="KW-0998">Cell outer membrane</keyword>
<comment type="function">
    <text evidence="10 12">Involved in the storage or transport of lipids necessary for membrane maintenance under stressful conditions. Displays a binding preference for lysophospholipids.</text>
</comment>
<feature type="chain" id="PRO_5039776630" description="Outer membrane lipoprotein Blc" evidence="12">
    <location>
        <begin position="34"/>
        <end position="192"/>
    </location>
</feature>
<dbReference type="GO" id="GO:0006950">
    <property type="term" value="P:response to stress"/>
    <property type="evidence" value="ECO:0007669"/>
    <property type="project" value="UniProtKB-ARBA"/>
</dbReference>
<dbReference type="Pfam" id="PF08212">
    <property type="entry name" value="Lipocalin_2"/>
    <property type="match status" value="1"/>
</dbReference>
<dbReference type="PROSITE" id="PS00213">
    <property type="entry name" value="LIPOCALIN"/>
    <property type="match status" value="1"/>
</dbReference>
<organism evidence="14 15">
    <name type="scientific">Candidatus Propionivibrio dominans</name>
    <dbReference type="NCBI Taxonomy" id="2954373"/>
    <lineage>
        <taxon>Bacteria</taxon>
        <taxon>Pseudomonadati</taxon>
        <taxon>Pseudomonadota</taxon>
        <taxon>Betaproteobacteria</taxon>
        <taxon>Rhodocyclales</taxon>
        <taxon>Rhodocyclaceae</taxon>
        <taxon>Propionivibrio</taxon>
    </lineage>
</organism>
<evidence type="ECO:0000256" key="11">
    <source>
        <dbReference type="ARBA" id="ARBA00071217"/>
    </source>
</evidence>
<keyword evidence="7" id="KW-0564">Palmitate</keyword>
<dbReference type="PANTHER" id="PTHR10612:SF34">
    <property type="entry name" value="APOLIPOPROTEIN D"/>
    <property type="match status" value="1"/>
</dbReference>
<keyword evidence="6 12" id="KW-0472">Membrane</keyword>
<dbReference type="InterPro" id="IPR002446">
    <property type="entry name" value="Lipocalin_bac"/>
</dbReference>
<dbReference type="SUPFAM" id="SSF50814">
    <property type="entry name" value="Lipocalins"/>
    <property type="match status" value="1"/>
</dbReference>
<evidence type="ECO:0000313" key="14">
    <source>
        <dbReference type="EMBL" id="MBK7422996.1"/>
    </source>
</evidence>
<dbReference type="CDD" id="cd19438">
    <property type="entry name" value="lipocalin_Blc-like"/>
    <property type="match status" value="1"/>
</dbReference>
<evidence type="ECO:0000313" key="15">
    <source>
        <dbReference type="Proteomes" id="UP000886602"/>
    </source>
</evidence>
<evidence type="ECO:0000256" key="3">
    <source>
        <dbReference type="ARBA" id="ARBA00011738"/>
    </source>
</evidence>
<evidence type="ECO:0000256" key="5">
    <source>
        <dbReference type="ARBA" id="ARBA00023121"/>
    </source>
</evidence>
<comment type="similarity">
    <text evidence="2 12">Belongs to the calycin superfamily. Lipocalin family.</text>
</comment>
<dbReference type="InterPro" id="IPR012674">
    <property type="entry name" value="Calycin"/>
</dbReference>
<dbReference type="InterPro" id="IPR047202">
    <property type="entry name" value="Lipocalin_Blc-like_dom"/>
</dbReference>
<dbReference type="Gene3D" id="2.40.128.20">
    <property type="match status" value="1"/>
</dbReference>
<reference evidence="14" key="1">
    <citation type="submission" date="2020-10" db="EMBL/GenBank/DDBJ databases">
        <title>Connecting structure to function with the recovery of over 1000 high-quality activated sludge metagenome-assembled genomes encoding full-length rRNA genes using long-read sequencing.</title>
        <authorList>
            <person name="Singleton C.M."/>
            <person name="Petriglieri F."/>
            <person name="Kristensen J.M."/>
            <person name="Kirkegaard R.H."/>
            <person name="Michaelsen T.Y."/>
            <person name="Andersen M.H."/>
            <person name="Karst S.M."/>
            <person name="Dueholm M.S."/>
            <person name="Nielsen P.H."/>
            <person name="Albertsen M."/>
        </authorList>
    </citation>
    <scope>NUCLEOTIDE SEQUENCE</scope>
    <source>
        <strain evidence="14">EsbW_18-Q3-R4-48_MAXAC.044</strain>
    </source>
</reference>
<dbReference type="AlphaFoldDB" id="A0A9D7FJF4"/>
<keyword evidence="5 12" id="KW-0446">Lipid-binding</keyword>
<evidence type="ECO:0000256" key="2">
    <source>
        <dbReference type="ARBA" id="ARBA00006889"/>
    </source>
</evidence>
<feature type="domain" description="Lipocalin/cytosolic fatty-acid binding" evidence="13">
    <location>
        <begin position="46"/>
        <end position="187"/>
    </location>
</feature>
<keyword evidence="4 12" id="KW-0732">Signal</keyword>
<comment type="subunit">
    <text evidence="3 12">Homodimer.</text>
</comment>
<dbReference type="PANTHER" id="PTHR10612">
    <property type="entry name" value="APOLIPOPROTEIN D"/>
    <property type="match status" value="1"/>
</dbReference>
<dbReference type="EMBL" id="JADJNC010000011">
    <property type="protein sequence ID" value="MBK7422996.1"/>
    <property type="molecule type" value="Genomic_DNA"/>
</dbReference>
<proteinExistence type="inferred from homology"/>
<dbReference type="InterPro" id="IPR022271">
    <property type="entry name" value="Lipocalin_ApoD"/>
</dbReference>
<evidence type="ECO:0000256" key="1">
    <source>
        <dbReference type="ARBA" id="ARBA00004459"/>
    </source>
</evidence>
<keyword evidence="9 12" id="KW-0449">Lipoprotein</keyword>
<dbReference type="PRINTS" id="PR01171">
    <property type="entry name" value="BCTLIPOCALIN"/>
</dbReference>
<comment type="subcellular location">
    <subcellularLocation>
        <location evidence="1">Cell outer membrane</location>
        <topology evidence="1">Lipid-anchor</topology>
    </subcellularLocation>
</comment>
<evidence type="ECO:0000256" key="7">
    <source>
        <dbReference type="ARBA" id="ARBA00023139"/>
    </source>
</evidence>
<evidence type="ECO:0000256" key="4">
    <source>
        <dbReference type="ARBA" id="ARBA00022729"/>
    </source>
</evidence>
<dbReference type="FunFam" id="2.40.128.20:FF:000002">
    <property type="entry name" value="Outer membrane lipoprotein Blc"/>
    <property type="match status" value="1"/>
</dbReference>
<dbReference type="GO" id="GO:0008289">
    <property type="term" value="F:lipid binding"/>
    <property type="evidence" value="ECO:0007669"/>
    <property type="project" value="UniProtKB-UniRule"/>
</dbReference>
<dbReference type="InterPro" id="IPR022272">
    <property type="entry name" value="Lipocalin_CS"/>
</dbReference>
<dbReference type="GO" id="GO:0009279">
    <property type="term" value="C:cell outer membrane"/>
    <property type="evidence" value="ECO:0007669"/>
    <property type="project" value="UniProtKB-SubCell"/>
</dbReference>
<dbReference type="Proteomes" id="UP000886602">
    <property type="component" value="Unassembled WGS sequence"/>
</dbReference>
<evidence type="ECO:0000256" key="8">
    <source>
        <dbReference type="ARBA" id="ARBA00023237"/>
    </source>
</evidence>
<dbReference type="InterPro" id="IPR000566">
    <property type="entry name" value="Lipocln_cytosolic_FA-bd_dom"/>
</dbReference>
<evidence type="ECO:0000256" key="9">
    <source>
        <dbReference type="ARBA" id="ARBA00023288"/>
    </source>
</evidence>
<protein>
    <recommendedName>
        <fullName evidence="11 12">Outer membrane lipoprotein Blc</fullName>
    </recommendedName>
</protein>
<accession>A0A9D7FJF4</accession>
<evidence type="ECO:0000256" key="12">
    <source>
        <dbReference type="PIRNR" id="PIRNR036893"/>
    </source>
</evidence>
<evidence type="ECO:0000256" key="6">
    <source>
        <dbReference type="ARBA" id="ARBA00023136"/>
    </source>
</evidence>
<comment type="caution">
    <text evidence="14">The sequence shown here is derived from an EMBL/GenBank/DDBJ whole genome shotgun (WGS) entry which is preliminary data.</text>
</comment>
<gene>
    <name evidence="14" type="ORF">IPJ48_07825</name>
</gene>